<comment type="function">
    <text evidence="5">May play a role in fatty acid biosynthesis and insulin sensitivity.</text>
</comment>
<dbReference type="Pfam" id="PF00378">
    <property type="entry name" value="ECH_1"/>
    <property type="match status" value="1"/>
</dbReference>
<dbReference type="Gene3D" id="1.10.12.10">
    <property type="entry name" value="Lyase 2-enoyl-coa Hydratase, Chain A, domain 2"/>
    <property type="match status" value="1"/>
</dbReference>
<keyword evidence="4" id="KW-0443">Lipid metabolism</keyword>
<keyword evidence="3" id="KW-0809">Transit peptide</keyword>
<gene>
    <name evidence="8" type="ORF">E0F26_05140</name>
</gene>
<dbReference type="Gene3D" id="3.90.226.10">
    <property type="entry name" value="2-enoyl-CoA Hydratase, Chain A, domain 1"/>
    <property type="match status" value="1"/>
</dbReference>
<dbReference type="InterPro" id="IPR052377">
    <property type="entry name" value="Mitochondrial_ECH-domain"/>
</dbReference>
<reference evidence="8 9" key="1">
    <citation type="submission" date="2019-02" db="EMBL/GenBank/DDBJ databases">
        <title>Halieaceae_genomes.</title>
        <authorList>
            <person name="Li S.-H."/>
        </authorList>
    </citation>
    <scope>NUCLEOTIDE SEQUENCE [LARGE SCALE GENOMIC DNA]</scope>
    <source>
        <strain evidence="8 9">JH123</strain>
    </source>
</reference>
<dbReference type="PANTHER" id="PTHR43602:SF1">
    <property type="entry name" value="ENOYL-COA HYDRATASE DOMAIN-CONTAINING PROTEIN 3, MITOCHONDRIAL"/>
    <property type="match status" value="1"/>
</dbReference>
<dbReference type="RefSeq" id="WP_279242972.1">
    <property type="nucleotide sequence ID" value="NZ_CP036501.1"/>
</dbReference>
<keyword evidence="2" id="KW-0276">Fatty acid metabolism</keyword>
<dbReference type="InterPro" id="IPR014748">
    <property type="entry name" value="Enoyl-CoA_hydra_C"/>
</dbReference>
<dbReference type="EMBL" id="CP036501">
    <property type="protein sequence ID" value="UZP74164.1"/>
    <property type="molecule type" value="Genomic_DNA"/>
</dbReference>
<keyword evidence="9" id="KW-1185">Reference proteome</keyword>
<protein>
    <recommendedName>
        <fullName evidence="6">Enoyl-CoA hydratase domain-containing protein 3, mitochondrial</fullName>
    </recommendedName>
</protein>
<dbReference type="CDD" id="cd06558">
    <property type="entry name" value="crotonase-like"/>
    <property type="match status" value="1"/>
</dbReference>
<comment type="similarity">
    <text evidence="1 7">Belongs to the enoyl-CoA hydratase/isomerase family.</text>
</comment>
<dbReference type="InterPro" id="IPR018376">
    <property type="entry name" value="Enoyl-CoA_hyd/isom_CS"/>
</dbReference>
<dbReference type="GO" id="GO:0004300">
    <property type="term" value="F:enoyl-CoA hydratase activity"/>
    <property type="evidence" value="ECO:0007669"/>
    <property type="project" value="UniProtKB-EC"/>
</dbReference>
<organism evidence="8 9">
    <name type="scientific">Candidatus Paraluminiphilus aquimaris</name>
    <dbReference type="NCBI Taxonomy" id="2518994"/>
    <lineage>
        <taxon>Bacteria</taxon>
        <taxon>Pseudomonadati</taxon>
        <taxon>Pseudomonadota</taxon>
        <taxon>Gammaproteobacteria</taxon>
        <taxon>Cellvibrionales</taxon>
        <taxon>Halieaceae</taxon>
        <taxon>Candidatus Paraluminiphilus</taxon>
    </lineage>
</organism>
<dbReference type="PROSITE" id="PS00166">
    <property type="entry name" value="ENOYL_COA_HYDRATASE"/>
    <property type="match status" value="1"/>
</dbReference>
<accession>A0ABY6Q4F3</accession>
<dbReference type="Proteomes" id="UP001317963">
    <property type="component" value="Chromosome"/>
</dbReference>
<dbReference type="InterPro" id="IPR001753">
    <property type="entry name" value="Enoyl-CoA_hydra/iso"/>
</dbReference>
<evidence type="ECO:0000256" key="7">
    <source>
        <dbReference type="RuleBase" id="RU003707"/>
    </source>
</evidence>
<sequence length="263" mass="28475">MATELILKTLDKGVLWLTLNNEKQRNPLSSQMLSTLTSVLDEAYVDDAVRCIVISAKGAVFSAGHDLTEMARGPDETQEAWRPRILSILEACATMMQRIVHGPKAVIACVQGTATAAGCQLVSACDMAIASSDSRFCTPGVNLGAFCTTPLVGIGRNLSRKHALEMALTGEFFSAADAERFGLINRSVSPDDVVAETQALAARIASRSPQSIRDGKTAFYTQIEMPLNDAFEHANRVMVEAMTSDESRQGVKAFFEKRTPEWG</sequence>
<dbReference type="NCBIfam" id="NF006008">
    <property type="entry name" value="PRK08139.1"/>
    <property type="match status" value="1"/>
</dbReference>
<evidence type="ECO:0000256" key="4">
    <source>
        <dbReference type="ARBA" id="ARBA00023098"/>
    </source>
</evidence>
<evidence type="ECO:0000256" key="3">
    <source>
        <dbReference type="ARBA" id="ARBA00022946"/>
    </source>
</evidence>
<dbReference type="InterPro" id="IPR029045">
    <property type="entry name" value="ClpP/crotonase-like_dom_sf"/>
</dbReference>
<evidence type="ECO:0000313" key="9">
    <source>
        <dbReference type="Proteomes" id="UP001317963"/>
    </source>
</evidence>
<name>A0ABY6Q4F3_9GAMM</name>
<dbReference type="PANTHER" id="PTHR43602">
    <property type="match status" value="1"/>
</dbReference>
<evidence type="ECO:0000313" key="8">
    <source>
        <dbReference type="EMBL" id="UZP74164.1"/>
    </source>
</evidence>
<keyword evidence="8" id="KW-0456">Lyase</keyword>
<dbReference type="SUPFAM" id="SSF52096">
    <property type="entry name" value="ClpP/crotonase"/>
    <property type="match status" value="1"/>
</dbReference>
<evidence type="ECO:0000256" key="6">
    <source>
        <dbReference type="ARBA" id="ARBA00040545"/>
    </source>
</evidence>
<evidence type="ECO:0000256" key="2">
    <source>
        <dbReference type="ARBA" id="ARBA00022832"/>
    </source>
</evidence>
<evidence type="ECO:0000256" key="5">
    <source>
        <dbReference type="ARBA" id="ARBA00037410"/>
    </source>
</evidence>
<proteinExistence type="inferred from homology"/>
<evidence type="ECO:0000256" key="1">
    <source>
        <dbReference type="ARBA" id="ARBA00005254"/>
    </source>
</evidence>